<dbReference type="PANTHER" id="PTHR48075:SF5">
    <property type="entry name" value="3-HYDROXYBUTYRYL-COA DEHYDROGENASE"/>
    <property type="match status" value="1"/>
</dbReference>
<feature type="domain" description="3-hydroxyacyl-CoA dehydrogenase C-terminal" evidence="2">
    <location>
        <begin position="189"/>
        <end position="286"/>
    </location>
</feature>
<dbReference type="RefSeq" id="WP_009516087.1">
    <property type="nucleotide sequence ID" value="NZ_CCAE010000080.1"/>
</dbReference>
<feature type="domain" description="3-hydroxyacyl-CoA dehydrogenase NAD binding" evidence="3">
    <location>
        <begin position="8"/>
        <end position="186"/>
    </location>
</feature>
<reference evidence="5" key="2">
    <citation type="submission" date="2014-11" db="EMBL/GenBank/DDBJ databases">
        <title>Draft genome sequence of Hydrogenophaga intermedia S1.</title>
        <authorList>
            <person name="Gan H.M."/>
            <person name="Chew T.H."/>
            <person name="Stolz A."/>
        </authorList>
    </citation>
    <scope>NUCLEOTIDE SEQUENCE [LARGE SCALE GENOMIC DNA]</scope>
    <source>
        <strain evidence="5">S1</strain>
    </source>
</reference>
<dbReference type="EMBL" id="CCAE010000080">
    <property type="protein sequence ID" value="CDN90396.1"/>
    <property type="molecule type" value="Genomic_DNA"/>
</dbReference>
<gene>
    <name evidence="4" type="ORF">BN948_04840</name>
</gene>
<dbReference type="SUPFAM" id="SSF48179">
    <property type="entry name" value="6-phosphogluconate dehydrogenase C-terminal domain-like"/>
    <property type="match status" value="2"/>
</dbReference>
<accession>A0A1L1PWM2</accession>
<dbReference type="AlphaFoldDB" id="A0A1L1PWM2"/>
<evidence type="ECO:0000313" key="5">
    <source>
        <dbReference type="Proteomes" id="UP000028878"/>
    </source>
</evidence>
<evidence type="ECO:0000259" key="2">
    <source>
        <dbReference type="Pfam" id="PF00725"/>
    </source>
</evidence>
<dbReference type="NCBIfam" id="NF006124">
    <property type="entry name" value="PRK08268.1"/>
    <property type="match status" value="1"/>
</dbReference>
<dbReference type="Pfam" id="PF02737">
    <property type="entry name" value="3HCDH_N"/>
    <property type="match status" value="1"/>
</dbReference>
<feature type="domain" description="3-hydroxyacyl-CoA dehydrogenase C-terminal" evidence="2">
    <location>
        <begin position="412"/>
        <end position="495"/>
    </location>
</feature>
<dbReference type="GO" id="GO:0006631">
    <property type="term" value="P:fatty acid metabolic process"/>
    <property type="evidence" value="ECO:0007669"/>
    <property type="project" value="InterPro"/>
</dbReference>
<dbReference type="InterPro" id="IPR008927">
    <property type="entry name" value="6-PGluconate_DH-like_C_sf"/>
</dbReference>
<dbReference type="InterPro" id="IPR006176">
    <property type="entry name" value="3-OHacyl-CoA_DH_NAD-bd"/>
</dbReference>
<dbReference type="Proteomes" id="UP000028878">
    <property type="component" value="Unassembled WGS sequence"/>
</dbReference>
<dbReference type="Gene3D" id="3.40.50.720">
    <property type="entry name" value="NAD(P)-binding Rossmann-like Domain"/>
    <property type="match status" value="1"/>
</dbReference>
<proteinExistence type="predicted"/>
<keyword evidence="1" id="KW-0560">Oxidoreductase</keyword>
<keyword evidence="5" id="KW-1185">Reference proteome</keyword>
<dbReference type="InterPro" id="IPR036291">
    <property type="entry name" value="NAD(P)-bd_dom_sf"/>
</dbReference>
<dbReference type="InterPro" id="IPR006108">
    <property type="entry name" value="3HC_DH_C"/>
</dbReference>
<dbReference type="Pfam" id="PF00725">
    <property type="entry name" value="3HCDH"/>
    <property type="match status" value="2"/>
</dbReference>
<evidence type="ECO:0000259" key="3">
    <source>
        <dbReference type="Pfam" id="PF02737"/>
    </source>
</evidence>
<dbReference type="Gene3D" id="1.10.1040.50">
    <property type="match status" value="1"/>
</dbReference>
<dbReference type="GO" id="GO:0070403">
    <property type="term" value="F:NAD+ binding"/>
    <property type="evidence" value="ECO:0007669"/>
    <property type="project" value="InterPro"/>
</dbReference>
<sequence length="505" mass="53259">MATASPTTIGVVGAGTMGRGIVQLFAQAGHTVRCHDAQPGAAAKAVEYVDGMFARAVEKGRMTAAAHEGARQRLKACDGLADLADCELVIEAIVEDLEVKRALFRELEGLLGDNAILASNTSSLTVAEIAAACQRPDRVAGLHFFNPVPLMKVAEVIAAVRTAPAVVQRLRELTEGAGHRAVVTADQPGFLINHAGRGLYTEGLRIVEEQVATPADVDDVLREALGFRMGPFELLDLTGLDVSSRVMASIYEQFQQEPRFRPSSLVAPRVAAGLFGRKSGEGWYRYVEGQQQRPPARAVPALPPALAVWVDPAASGATGLRELVVAAGARLVEDASNADLNLVMPWGNDATGTALSLGLDATRCVAVDPLPPLALRRTLMLTAVTTPAARDAAHALLANDGTAVTLINDSPGFIAQRVMATIVNIAANIAQRGIASVADLEDAVRLGLGYPQGPLGWGDQLGADRMLEVLRAQLVATGDPRYRPSAWLVRRVALGLSLTTPEAAR</sequence>
<dbReference type="FunFam" id="3.40.50.720:FF:000009">
    <property type="entry name" value="Fatty oxidation complex, alpha subunit"/>
    <property type="match status" value="1"/>
</dbReference>
<evidence type="ECO:0000313" key="4">
    <source>
        <dbReference type="EMBL" id="CDN90396.1"/>
    </source>
</evidence>
<name>A0A1L1PWM2_HYDIT</name>
<organism evidence="4 5">
    <name type="scientific">Hydrogenophaga intermedia</name>
    <dbReference type="NCBI Taxonomy" id="65786"/>
    <lineage>
        <taxon>Bacteria</taxon>
        <taxon>Pseudomonadati</taxon>
        <taxon>Pseudomonadota</taxon>
        <taxon>Betaproteobacteria</taxon>
        <taxon>Burkholderiales</taxon>
        <taxon>Comamonadaceae</taxon>
        <taxon>Hydrogenophaga</taxon>
    </lineage>
</organism>
<dbReference type="GO" id="GO:0016616">
    <property type="term" value="F:oxidoreductase activity, acting on the CH-OH group of donors, NAD or NADP as acceptor"/>
    <property type="evidence" value="ECO:0007669"/>
    <property type="project" value="InterPro"/>
</dbReference>
<protein>
    <submittedName>
        <fullName evidence="4">3-hydroxyacyl-CoA dehydrogenase PaaC</fullName>
    </submittedName>
</protein>
<dbReference type="PANTHER" id="PTHR48075">
    <property type="entry name" value="3-HYDROXYACYL-COA DEHYDROGENASE FAMILY PROTEIN"/>
    <property type="match status" value="1"/>
</dbReference>
<reference evidence="5" key="1">
    <citation type="submission" date="2014-02" db="EMBL/GenBank/DDBJ databases">
        <authorList>
            <person name="Gan H."/>
        </authorList>
    </citation>
    <scope>NUCLEOTIDE SEQUENCE [LARGE SCALE GENOMIC DNA]</scope>
    <source>
        <strain evidence="5">S1</strain>
    </source>
</reference>
<evidence type="ECO:0000256" key="1">
    <source>
        <dbReference type="ARBA" id="ARBA00023002"/>
    </source>
</evidence>
<dbReference type="SUPFAM" id="SSF51735">
    <property type="entry name" value="NAD(P)-binding Rossmann-fold domains"/>
    <property type="match status" value="1"/>
</dbReference>